<dbReference type="EMBL" id="CM029049">
    <property type="protein sequence ID" value="KAG2570925.1"/>
    <property type="molecule type" value="Genomic_DNA"/>
</dbReference>
<keyword evidence="5" id="KW-0175">Coiled coil</keyword>
<feature type="domain" description="GRF-type" evidence="6">
    <location>
        <begin position="39"/>
        <end position="80"/>
    </location>
</feature>
<dbReference type="Proteomes" id="UP000823388">
    <property type="component" value="Chromosome 7K"/>
</dbReference>
<evidence type="ECO:0000259" key="6">
    <source>
        <dbReference type="PROSITE" id="PS51999"/>
    </source>
</evidence>
<dbReference type="Pfam" id="PF06839">
    <property type="entry name" value="Zn_ribbon_GRF"/>
    <property type="match status" value="1"/>
</dbReference>
<comment type="caution">
    <text evidence="7">The sequence shown here is derived from an EMBL/GenBank/DDBJ whole genome shotgun (WGS) entry which is preliminary data.</text>
</comment>
<evidence type="ECO:0000313" key="8">
    <source>
        <dbReference type="Proteomes" id="UP000823388"/>
    </source>
</evidence>
<keyword evidence="8" id="KW-1185">Reference proteome</keyword>
<feature type="coiled-coil region" evidence="5">
    <location>
        <begin position="110"/>
        <end position="151"/>
    </location>
</feature>
<reference evidence="7" key="1">
    <citation type="submission" date="2020-05" db="EMBL/GenBank/DDBJ databases">
        <title>WGS assembly of Panicum virgatum.</title>
        <authorList>
            <person name="Lovell J.T."/>
            <person name="Jenkins J."/>
            <person name="Shu S."/>
            <person name="Juenger T.E."/>
            <person name="Schmutz J."/>
        </authorList>
    </citation>
    <scope>NUCLEOTIDE SEQUENCE</scope>
    <source>
        <strain evidence="7">AP13</strain>
    </source>
</reference>
<evidence type="ECO:0000256" key="4">
    <source>
        <dbReference type="PROSITE-ProRule" id="PRU01343"/>
    </source>
</evidence>
<protein>
    <recommendedName>
        <fullName evidence="6">GRF-type domain-containing protein</fullName>
    </recommendedName>
</protein>
<gene>
    <name evidence="7" type="ORF">PVAP13_7KG028600</name>
</gene>
<dbReference type="InterPro" id="IPR010666">
    <property type="entry name" value="Znf_GRF"/>
</dbReference>
<evidence type="ECO:0000256" key="2">
    <source>
        <dbReference type="ARBA" id="ARBA00022771"/>
    </source>
</evidence>
<evidence type="ECO:0000256" key="1">
    <source>
        <dbReference type="ARBA" id="ARBA00022723"/>
    </source>
</evidence>
<organism evidence="7 8">
    <name type="scientific">Panicum virgatum</name>
    <name type="common">Blackwell switchgrass</name>
    <dbReference type="NCBI Taxonomy" id="38727"/>
    <lineage>
        <taxon>Eukaryota</taxon>
        <taxon>Viridiplantae</taxon>
        <taxon>Streptophyta</taxon>
        <taxon>Embryophyta</taxon>
        <taxon>Tracheophyta</taxon>
        <taxon>Spermatophyta</taxon>
        <taxon>Magnoliopsida</taxon>
        <taxon>Liliopsida</taxon>
        <taxon>Poales</taxon>
        <taxon>Poaceae</taxon>
        <taxon>PACMAD clade</taxon>
        <taxon>Panicoideae</taxon>
        <taxon>Panicodae</taxon>
        <taxon>Paniceae</taxon>
        <taxon>Panicinae</taxon>
        <taxon>Panicum</taxon>
        <taxon>Panicum sect. Hiantes</taxon>
    </lineage>
</organism>
<keyword evidence="3" id="KW-0862">Zinc</keyword>
<proteinExistence type="predicted"/>
<sequence>MSWVQGPIDSLPPHQNIEVRTRAFYGAHNALPLEFWPPCHHGDEAVVQVYEHFGDAGRRFFHCPYYETSDCGFIYWIDGPMEVHVQEYIRHLHVLNQQRNIEINMKHDQINQLLHENQEHAHRLNNIEAEKSTMAERITQLEEELRQERANNLTRRFMPPTVSGRRNYYG</sequence>
<dbReference type="GO" id="GO:0008270">
    <property type="term" value="F:zinc ion binding"/>
    <property type="evidence" value="ECO:0007669"/>
    <property type="project" value="UniProtKB-KW"/>
</dbReference>
<name>A0A8T0QBZ3_PANVG</name>
<dbReference type="PROSITE" id="PS51999">
    <property type="entry name" value="ZF_GRF"/>
    <property type="match status" value="1"/>
</dbReference>
<keyword evidence="2 4" id="KW-0863">Zinc-finger</keyword>
<evidence type="ECO:0000256" key="3">
    <source>
        <dbReference type="ARBA" id="ARBA00022833"/>
    </source>
</evidence>
<keyword evidence="1" id="KW-0479">Metal-binding</keyword>
<evidence type="ECO:0000313" key="7">
    <source>
        <dbReference type="EMBL" id="KAG2570925.1"/>
    </source>
</evidence>
<accession>A0A8T0QBZ3</accession>
<evidence type="ECO:0000256" key="5">
    <source>
        <dbReference type="SAM" id="Coils"/>
    </source>
</evidence>
<dbReference type="AlphaFoldDB" id="A0A8T0QBZ3"/>